<dbReference type="STRING" id="1314777.A0A165AIW1"/>
<evidence type="ECO:0000259" key="3">
    <source>
        <dbReference type="PROSITE" id="PS50086"/>
    </source>
</evidence>
<feature type="compositionally biased region" description="Basic residues" evidence="2">
    <location>
        <begin position="1151"/>
        <end position="1164"/>
    </location>
</feature>
<feature type="compositionally biased region" description="Basic and acidic residues" evidence="2">
    <location>
        <begin position="987"/>
        <end position="1003"/>
    </location>
</feature>
<dbReference type="SUPFAM" id="SSF47923">
    <property type="entry name" value="Ypt/Rab-GAP domain of gyp1p"/>
    <property type="match status" value="2"/>
</dbReference>
<dbReference type="GO" id="GO:0015031">
    <property type="term" value="P:protein transport"/>
    <property type="evidence" value="ECO:0007669"/>
    <property type="project" value="InterPro"/>
</dbReference>
<evidence type="ECO:0000256" key="1">
    <source>
        <dbReference type="ARBA" id="ARBA00005536"/>
    </source>
</evidence>
<protein>
    <recommendedName>
        <fullName evidence="3">Rab-GAP TBC domain-containing protein</fullName>
    </recommendedName>
</protein>
<feature type="compositionally biased region" description="Acidic residues" evidence="2">
    <location>
        <begin position="1171"/>
        <end position="1192"/>
    </location>
</feature>
<dbReference type="Proteomes" id="UP000076722">
    <property type="component" value="Unassembled WGS sequence"/>
</dbReference>
<evidence type="ECO:0000313" key="5">
    <source>
        <dbReference type="Proteomes" id="UP000076722"/>
    </source>
</evidence>
<feature type="compositionally biased region" description="Polar residues" evidence="2">
    <location>
        <begin position="1063"/>
        <end position="1101"/>
    </location>
</feature>
<reference evidence="4 5" key="1">
    <citation type="journal article" date="2016" name="Mol. Biol. Evol.">
        <title>Comparative Genomics of Early-Diverging Mushroom-Forming Fungi Provides Insights into the Origins of Lignocellulose Decay Capabilities.</title>
        <authorList>
            <person name="Nagy L.G."/>
            <person name="Riley R."/>
            <person name="Tritt A."/>
            <person name="Adam C."/>
            <person name="Daum C."/>
            <person name="Floudas D."/>
            <person name="Sun H."/>
            <person name="Yadav J.S."/>
            <person name="Pangilinan J."/>
            <person name="Larsson K.H."/>
            <person name="Matsuura K."/>
            <person name="Barry K."/>
            <person name="Labutti K."/>
            <person name="Kuo R."/>
            <person name="Ohm R.A."/>
            <person name="Bhattacharya S.S."/>
            <person name="Shirouzu T."/>
            <person name="Yoshinaga Y."/>
            <person name="Martin F.M."/>
            <person name="Grigoriev I.V."/>
            <person name="Hibbett D.S."/>
        </authorList>
    </citation>
    <scope>NUCLEOTIDE SEQUENCE [LARGE SCALE GENOMIC DNA]</scope>
    <source>
        <strain evidence="4 5">HHB9708</strain>
    </source>
</reference>
<feature type="compositionally biased region" description="Polar residues" evidence="2">
    <location>
        <begin position="903"/>
        <end position="926"/>
    </location>
</feature>
<evidence type="ECO:0000313" key="4">
    <source>
        <dbReference type="EMBL" id="KZS99075.1"/>
    </source>
</evidence>
<feature type="compositionally biased region" description="Acidic residues" evidence="2">
    <location>
        <begin position="645"/>
        <end position="654"/>
    </location>
</feature>
<dbReference type="InterPro" id="IPR000195">
    <property type="entry name" value="Rab-GAP-TBC_dom"/>
</dbReference>
<feature type="region of interest" description="Disordered" evidence="2">
    <location>
        <begin position="1130"/>
        <end position="1202"/>
    </location>
</feature>
<feature type="compositionally biased region" description="Pro residues" evidence="2">
    <location>
        <begin position="690"/>
        <end position="699"/>
    </location>
</feature>
<dbReference type="Gene3D" id="1.20.1260.60">
    <property type="entry name" value="Vacuolar protein sorting-associated protein Ist1"/>
    <property type="match status" value="1"/>
</dbReference>
<feature type="region of interest" description="Disordered" evidence="2">
    <location>
        <begin position="633"/>
        <end position="669"/>
    </location>
</feature>
<dbReference type="PANTHER" id="PTHR12161">
    <property type="entry name" value="IST1 FAMILY MEMBER"/>
    <property type="match status" value="1"/>
</dbReference>
<feature type="compositionally biased region" description="Low complexity" evidence="2">
    <location>
        <begin position="933"/>
        <end position="953"/>
    </location>
</feature>
<dbReference type="InterPro" id="IPR005061">
    <property type="entry name" value="Ist1"/>
</dbReference>
<dbReference type="InterPro" id="IPR035969">
    <property type="entry name" value="Rab-GAP_TBC_sf"/>
</dbReference>
<keyword evidence="5" id="KW-1185">Reference proteome</keyword>
<dbReference type="Pfam" id="PF03398">
    <property type="entry name" value="Ist1"/>
    <property type="match status" value="1"/>
</dbReference>
<evidence type="ECO:0000256" key="2">
    <source>
        <dbReference type="SAM" id="MobiDB-lite"/>
    </source>
</evidence>
<dbReference type="OrthoDB" id="29853at2759"/>
<comment type="similarity">
    <text evidence="1">Belongs to the IST1 family.</text>
</comment>
<dbReference type="InterPro" id="IPR042277">
    <property type="entry name" value="IST1-like"/>
</dbReference>
<dbReference type="AlphaFoldDB" id="A0A165AIW1"/>
<dbReference type="PROSITE" id="PS50086">
    <property type="entry name" value="TBC_RABGAP"/>
    <property type="match status" value="1"/>
</dbReference>
<feature type="compositionally biased region" description="Polar residues" evidence="2">
    <location>
        <begin position="1193"/>
        <end position="1202"/>
    </location>
</feature>
<dbReference type="EMBL" id="KV419394">
    <property type="protein sequence ID" value="KZS99075.1"/>
    <property type="molecule type" value="Genomic_DNA"/>
</dbReference>
<gene>
    <name evidence="4" type="ORF">SISNIDRAFT_480655</name>
</gene>
<dbReference type="Gene3D" id="1.10.472.80">
    <property type="entry name" value="Ypt/Rab-GAP domain of gyp1p, domain 3"/>
    <property type="match status" value="1"/>
</dbReference>
<feature type="domain" description="Rab-GAP TBC" evidence="3">
    <location>
        <begin position="213"/>
        <end position="512"/>
    </location>
</feature>
<feature type="region of interest" description="Disordered" evidence="2">
    <location>
        <begin position="684"/>
        <end position="708"/>
    </location>
</feature>
<dbReference type="PANTHER" id="PTHR12161:SF5">
    <property type="entry name" value="IST1 HOMOLOG"/>
    <property type="match status" value="1"/>
</dbReference>
<name>A0A165AIW1_9AGAM</name>
<feature type="compositionally biased region" description="Polar residues" evidence="2">
    <location>
        <begin position="1130"/>
        <end position="1141"/>
    </location>
</feature>
<feature type="compositionally biased region" description="Polar residues" evidence="2">
    <location>
        <begin position="1031"/>
        <end position="1040"/>
    </location>
</feature>
<accession>A0A165AIW1</accession>
<proteinExistence type="inferred from homology"/>
<feature type="region of interest" description="Disordered" evidence="2">
    <location>
        <begin position="760"/>
        <end position="1113"/>
    </location>
</feature>
<sequence>MSNWDIPRIKAHIRLTSQKLAQLQQRHDAAATISQGDIATLLLRGDVRTARLKAERLKNDERLSDVLEQLEMHCGTLLASMNELVQSRPSPGSPLSDAVCSIMYAAPTVNSRELSALRDQLLHILGPKYHQLLFHNPQKLLPSRIYHDLHAPVPSSVDIYGYMSNIAQSHSVNWTPPMLPHQKLTALAELLDPASSQPFRLSELQSLMATGISEQPWLRPRVWKLLLGFVSENRAAWAADAKSRRHDYYDIARRLLPSASSDSLPTSPLSRPDASLISISNALAAVPIALFNGLEEDSESPVPSPLDHEVEDDLRLDAPNALMERLAEVYAFVHRDEESFEPPVIRVEPESPSKESFDATTPPAFRATRIPWAQSIGQRHGSALVRLLYLHISIHPTSSPYLASLLVPLYNCFCQEADTSELAHAEADTFWALGELVAEVADLSDDATSPLWIARLGKRLEQVDSELYADMVRKGLDPALPHFSFRWLAPVLTQTLPISSLLTLWDGILSKPPRTADQKPRLEFFVDICTAMLISVRTNLFRCGGASKGVSNLWHEENIVIQPTSSDSNQPTPLGAAFEEGLQLLYHYPIVSLGGSERILETALELPSYQPPPSNTSSLGAGTLKGITNNLWKGLSVTPASPSSSEDEEDDTEEGHETETPKRSALTNFSMRLRDTVVRGISNQSAMETPPSPSSPLPPTGFTSPVSVSGAVPADEQVVQKSNPEPQGTSSLWSYAEGLSNSDTAAKLSKLSTNWRVKALSAWKPRENKVSEPNPKSDTPNPRMDERGPPQVSPKMSETTKGQFMDVKRPDSLPPKPLFHNPRESFSPHSRHQAYFSVPHSPPSSSSPLHDDAWSESQRNRGIAAALASLTGATNDKPKSGPKPLLLSASNLMTPNSPPLITRSATSTPTPHQSQWSDVYRQSTVTPRRSRDSQSSVSSVSSPRPGSRPGSGWDSEDSSRNFPSSRHHTRSPMAPSIRYRNQVTDLRNPRDSSDSDHASEISRARVNGSRNRGWSHVTIPDSPQPSPPLKTPSNSLTQNVDVRPPEEHRGSLVLSIDPDSRPDTTPQLTRGVLKNSSEVMSPQSIVDASTLHTPTSATATEPKSPRVRTKRYNTHKPTDLHIVGSEDNSLVVPQTHSNATTPRAFDFIGRRNSRSKSPRSPRPSKAHESGAEEGDDEESYEEILSGYEDDDTSSMSWNVVRQ</sequence>
<feature type="compositionally biased region" description="Low complexity" evidence="2">
    <location>
        <begin position="837"/>
        <end position="848"/>
    </location>
</feature>
<organism evidence="4 5">
    <name type="scientific">Sistotremastrum niveocremeum HHB9708</name>
    <dbReference type="NCBI Taxonomy" id="1314777"/>
    <lineage>
        <taxon>Eukaryota</taxon>
        <taxon>Fungi</taxon>
        <taxon>Dikarya</taxon>
        <taxon>Basidiomycota</taxon>
        <taxon>Agaricomycotina</taxon>
        <taxon>Agaricomycetes</taxon>
        <taxon>Sistotremastrales</taxon>
        <taxon>Sistotremastraceae</taxon>
        <taxon>Sertulicium</taxon>
        <taxon>Sertulicium niveocremeum</taxon>
    </lineage>
</organism>